<dbReference type="Proteomes" id="UP000199502">
    <property type="component" value="Unassembled WGS sequence"/>
</dbReference>
<evidence type="ECO:0000313" key="4">
    <source>
        <dbReference type="Proteomes" id="UP000199502"/>
    </source>
</evidence>
<evidence type="ECO:0000259" key="2">
    <source>
        <dbReference type="PROSITE" id="PS50206"/>
    </source>
</evidence>
<dbReference type="Gene3D" id="3.40.250.10">
    <property type="entry name" value="Rhodanese-like domain"/>
    <property type="match status" value="1"/>
</dbReference>
<protein>
    <submittedName>
        <fullName evidence="3">PQQ-dependent catabolism-associated CXXCW motif protein</fullName>
    </submittedName>
</protein>
<dbReference type="AlphaFoldDB" id="A0A1G5EHX7"/>
<feature type="chain" id="PRO_5011454645" evidence="1">
    <location>
        <begin position="21"/>
        <end position="183"/>
    </location>
</feature>
<organism evidence="3 4">
    <name type="scientific">Paracoccus tibetensis</name>
    <dbReference type="NCBI Taxonomy" id="336292"/>
    <lineage>
        <taxon>Bacteria</taxon>
        <taxon>Pseudomonadati</taxon>
        <taxon>Pseudomonadota</taxon>
        <taxon>Alphaproteobacteria</taxon>
        <taxon>Rhodobacterales</taxon>
        <taxon>Paracoccaceae</taxon>
        <taxon>Paracoccus</taxon>
    </lineage>
</organism>
<dbReference type="NCBIfam" id="TIGR03865">
    <property type="entry name" value="PQQ_CXXCW"/>
    <property type="match status" value="1"/>
</dbReference>
<gene>
    <name evidence="3" type="ORF">SAMN05660710_01096</name>
</gene>
<proteinExistence type="predicted"/>
<dbReference type="SUPFAM" id="SSF52821">
    <property type="entry name" value="Rhodanese/Cell cycle control phosphatase"/>
    <property type="match status" value="1"/>
</dbReference>
<name>A0A1G5EHX7_9RHOB</name>
<dbReference type="InterPro" id="IPR036873">
    <property type="entry name" value="Rhodanese-like_dom_sf"/>
</dbReference>
<accession>A0A1G5EHX7</accession>
<reference evidence="3 4" key="1">
    <citation type="submission" date="2016-10" db="EMBL/GenBank/DDBJ databases">
        <authorList>
            <person name="de Groot N.N."/>
        </authorList>
    </citation>
    <scope>NUCLEOTIDE SEQUENCE [LARGE SCALE GENOMIC DNA]</scope>
    <source>
        <strain evidence="3 4">CGMCC 1.8925</strain>
    </source>
</reference>
<keyword evidence="4" id="KW-1185">Reference proteome</keyword>
<keyword evidence="1" id="KW-0732">Signal</keyword>
<dbReference type="CDD" id="cd00158">
    <property type="entry name" value="RHOD"/>
    <property type="match status" value="1"/>
</dbReference>
<feature type="signal peptide" evidence="1">
    <location>
        <begin position="1"/>
        <end position="20"/>
    </location>
</feature>
<evidence type="ECO:0000313" key="3">
    <source>
        <dbReference type="EMBL" id="SCY26547.1"/>
    </source>
</evidence>
<dbReference type="PROSITE" id="PS50206">
    <property type="entry name" value="RHODANESE_3"/>
    <property type="match status" value="1"/>
</dbReference>
<dbReference type="InterPro" id="IPR022376">
    <property type="entry name" value="PQQ_CXXCW"/>
</dbReference>
<feature type="domain" description="Rhodanese" evidence="2">
    <location>
        <begin position="87"/>
        <end position="176"/>
    </location>
</feature>
<dbReference type="Pfam" id="PF00581">
    <property type="entry name" value="Rhodanese"/>
    <property type="match status" value="1"/>
</dbReference>
<dbReference type="InterPro" id="IPR001763">
    <property type="entry name" value="Rhodanese-like_dom"/>
</dbReference>
<dbReference type="STRING" id="336292.SAMN05660710_01096"/>
<dbReference type="EMBL" id="FMVT01000003">
    <property type="protein sequence ID" value="SCY26547.1"/>
    <property type="molecule type" value="Genomic_DNA"/>
</dbReference>
<sequence length="183" mass="20221">MNWRLAAASLLVALGTGTMARPQPVAEPDGYRGEPYRAPVPATLAGARVIDASEAIRLHAAGAAVFLDILPRKARPEGLPADTVWREPRHESIPGALWLWNTGYQRLAPEEEARLRAGLRQVRRDFPGLPVIFFCRSDCWMSWNAAKRAVEWGELDVIWFPGGIEAWEEADGPPLVTVTAFDP</sequence>
<evidence type="ECO:0000256" key="1">
    <source>
        <dbReference type="SAM" id="SignalP"/>
    </source>
</evidence>